<dbReference type="OrthoDB" id="7376020at2"/>
<feature type="chain" id="PRO_5012284480" evidence="1">
    <location>
        <begin position="21"/>
        <end position="165"/>
    </location>
</feature>
<proteinExistence type="predicted"/>
<keyword evidence="3" id="KW-1185">Reference proteome</keyword>
<sequence>MFARLCLASALLLLPAAAQAQEPNACDKFKWSVAREKSWFEAAPQKVASGDAAQVGKGYAVALKPLAETAFAKTPARAPKPETFAALLTVPAIDKPGLYDITLSGEGWIDAVQNGAIARTVDFSGLVGCAAVRKSVRYQLESGPLTVQISNVAGESVLLAIAPVE</sequence>
<protein>
    <submittedName>
        <fullName evidence="2">Uncharacterized protein</fullName>
    </submittedName>
</protein>
<dbReference type="RefSeq" id="WP_141098419.1">
    <property type="nucleotide sequence ID" value="NZ_FYDG01000004.1"/>
</dbReference>
<accession>A0A212RES7</accession>
<name>A0A212RES7_RHOAC</name>
<organism evidence="2 3">
    <name type="scientific">Rhodoblastus acidophilus</name>
    <name type="common">Rhodopseudomonas acidophila</name>
    <dbReference type="NCBI Taxonomy" id="1074"/>
    <lineage>
        <taxon>Bacteria</taxon>
        <taxon>Pseudomonadati</taxon>
        <taxon>Pseudomonadota</taxon>
        <taxon>Alphaproteobacteria</taxon>
        <taxon>Hyphomicrobiales</taxon>
        <taxon>Rhodoblastaceae</taxon>
        <taxon>Rhodoblastus</taxon>
    </lineage>
</organism>
<dbReference type="EMBL" id="FYDG01000004">
    <property type="protein sequence ID" value="SNB70881.1"/>
    <property type="molecule type" value="Genomic_DNA"/>
</dbReference>
<gene>
    <name evidence="2" type="ORF">SAMN06265338_10443</name>
</gene>
<keyword evidence="1" id="KW-0732">Signal</keyword>
<evidence type="ECO:0000313" key="2">
    <source>
        <dbReference type="EMBL" id="SNB70881.1"/>
    </source>
</evidence>
<dbReference type="AlphaFoldDB" id="A0A212RES7"/>
<feature type="signal peptide" evidence="1">
    <location>
        <begin position="1"/>
        <end position="20"/>
    </location>
</feature>
<evidence type="ECO:0000256" key="1">
    <source>
        <dbReference type="SAM" id="SignalP"/>
    </source>
</evidence>
<evidence type="ECO:0000313" key="3">
    <source>
        <dbReference type="Proteomes" id="UP000198418"/>
    </source>
</evidence>
<reference evidence="3" key="1">
    <citation type="submission" date="2017-06" db="EMBL/GenBank/DDBJ databases">
        <authorList>
            <person name="Varghese N."/>
            <person name="Submissions S."/>
        </authorList>
    </citation>
    <scope>NUCLEOTIDE SEQUENCE [LARGE SCALE GENOMIC DNA]</scope>
    <source>
        <strain evidence="3">DSM 137</strain>
    </source>
</reference>
<dbReference type="Proteomes" id="UP000198418">
    <property type="component" value="Unassembled WGS sequence"/>
</dbReference>